<keyword evidence="2" id="KW-1133">Transmembrane helix</keyword>
<gene>
    <name evidence="3" type="ORF">LC0644_2126</name>
</gene>
<name>A0A0C9QCM5_LACPA</name>
<dbReference type="EMBL" id="BAYM01000244">
    <property type="protein sequence ID" value="GAN37537.1"/>
    <property type="molecule type" value="Genomic_DNA"/>
</dbReference>
<accession>A0A0C9QCM5</accession>
<evidence type="ECO:0000256" key="2">
    <source>
        <dbReference type="SAM" id="Phobius"/>
    </source>
</evidence>
<feature type="compositionally biased region" description="Low complexity" evidence="1">
    <location>
        <begin position="56"/>
        <end position="67"/>
    </location>
</feature>
<evidence type="ECO:0000313" key="3">
    <source>
        <dbReference type="EMBL" id="GAN37537.1"/>
    </source>
</evidence>
<dbReference type="AlphaFoldDB" id="A0A0C9QCM5"/>
<comment type="caution">
    <text evidence="3">The sequence shown here is derived from an EMBL/GenBank/DDBJ whole genome shotgun (WGS) entry which is preliminary data.</text>
</comment>
<evidence type="ECO:0000256" key="1">
    <source>
        <dbReference type="SAM" id="MobiDB-lite"/>
    </source>
</evidence>
<evidence type="ECO:0000313" key="4">
    <source>
        <dbReference type="Proteomes" id="UP000032552"/>
    </source>
</evidence>
<keyword evidence="2" id="KW-0472">Membrane</keyword>
<proteinExistence type="predicted"/>
<keyword evidence="2" id="KW-0812">Transmembrane</keyword>
<feature type="region of interest" description="Disordered" evidence="1">
    <location>
        <begin position="35"/>
        <end position="94"/>
    </location>
</feature>
<sequence length="215" mass="23140">MLDKGESKKPIYKRWWVWLIVVLFVFVVIGNLTGGSGNKSSEDGTPETSAESSENAGSNDDSGGTDSSDSDIADSSTSESSSDEATSSSESFDTSQYVDIHSKFSDDTILSQPESDLSSGKAYVLNHYYIKSLGADSLGNYHLLLSNDESSDPRFLVVFDPDKGQKFSEGTYINAYGILNGVSIVNSSQIKSGISPEYSGQKAVLFLPDHVVNDN</sequence>
<dbReference type="Proteomes" id="UP000032552">
    <property type="component" value="Unassembled WGS sequence"/>
</dbReference>
<organism evidence="3 4">
    <name type="scientific">Lacticaseibacillus paracasei NRIC 0644</name>
    <dbReference type="NCBI Taxonomy" id="1435038"/>
    <lineage>
        <taxon>Bacteria</taxon>
        <taxon>Bacillati</taxon>
        <taxon>Bacillota</taxon>
        <taxon>Bacilli</taxon>
        <taxon>Lactobacillales</taxon>
        <taxon>Lactobacillaceae</taxon>
        <taxon>Lacticaseibacillus</taxon>
    </lineage>
</organism>
<feature type="compositionally biased region" description="Low complexity" evidence="1">
    <location>
        <begin position="73"/>
        <end position="94"/>
    </location>
</feature>
<evidence type="ECO:0008006" key="5">
    <source>
        <dbReference type="Google" id="ProtNLM"/>
    </source>
</evidence>
<reference evidence="4" key="1">
    <citation type="submission" date="2014-05" db="EMBL/GenBank/DDBJ databases">
        <title>Whole genome sequencing of Lactobacillus casei NRIC0644.</title>
        <authorList>
            <person name="Atarashi H."/>
            <person name="Yoshida Y."/>
            <person name="Fujimura S."/>
            <person name="Tanaka N."/>
            <person name="Shiwa Y."/>
            <person name="Yoshikawa H."/>
            <person name="Okada S."/>
            <person name="Nakagawa J."/>
        </authorList>
    </citation>
    <scope>NUCLEOTIDE SEQUENCE [LARGE SCALE GENOMIC DNA]</scope>
    <source>
        <strain evidence="4">NRIC0644</strain>
    </source>
</reference>
<feature type="compositionally biased region" description="Polar residues" evidence="1">
    <location>
        <begin position="46"/>
        <end position="55"/>
    </location>
</feature>
<protein>
    <recommendedName>
        <fullName evidence="5">TcdA-E operon negative regulator</fullName>
    </recommendedName>
</protein>
<feature type="transmembrane region" description="Helical" evidence="2">
    <location>
        <begin position="15"/>
        <end position="33"/>
    </location>
</feature>